<dbReference type="PANTHER" id="PTHR12266:SF18">
    <property type="entry name" value="CATION_CALCIUM EXCHANGER 2"/>
    <property type="match status" value="1"/>
</dbReference>
<evidence type="ECO:0000313" key="12">
    <source>
        <dbReference type="EMBL" id="KAJ4970642.1"/>
    </source>
</evidence>
<evidence type="ECO:0000256" key="5">
    <source>
        <dbReference type="ARBA" id="ARBA00022989"/>
    </source>
</evidence>
<feature type="transmembrane region" description="Helical" evidence="10">
    <location>
        <begin position="100"/>
        <end position="120"/>
    </location>
</feature>
<evidence type="ECO:0000259" key="11">
    <source>
        <dbReference type="Pfam" id="PF01699"/>
    </source>
</evidence>
<dbReference type="GO" id="GO:0008324">
    <property type="term" value="F:monoatomic cation transmembrane transporter activity"/>
    <property type="evidence" value="ECO:0007669"/>
    <property type="project" value="TreeGrafter"/>
</dbReference>
<keyword evidence="5 10" id="KW-1133">Transmembrane helix</keyword>
<dbReference type="Pfam" id="PF01699">
    <property type="entry name" value="Na_Ca_ex"/>
    <property type="match status" value="2"/>
</dbReference>
<evidence type="ECO:0000256" key="7">
    <source>
        <dbReference type="ARBA" id="ARBA00023136"/>
    </source>
</evidence>
<feature type="transmembrane region" description="Helical" evidence="10">
    <location>
        <begin position="506"/>
        <end position="525"/>
    </location>
</feature>
<dbReference type="Gene3D" id="1.20.1420.30">
    <property type="entry name" value="NCX, central ion-binding region"/>
    <property type="match status" value="2"/>
</dbReference>
<keyword evidence="8" id="KW-0406">Ion transport</keyword>
<feature type="transmembrane region" description="Helical" evidence="10">
    <location>
        <begin position="420"/>
        <end position="442"/>
    </location>
</feature>
<keyword evidence="2" id="KW-0813">Transport</keyword>
<feature type="transmembrane region" description="Helical" evidence="10">
    <location>
        <begin position="132"/>
        <end position="148"/>
    </location>
</feature>
<accession>A0A9Q0KHI4</accession>
<feature type="transmembrane region" description="Helical" evidence="10">
    <location>
        <begin position="14"/>
        <end position="33"/>
    </location>
</feature>
<dbReference type="OrthoDB" id="407410at2759"/>
<dbReference type="InterPro" id="IPR044880">
    <property type="entry name" value="NCX_ion-bd_dom_sf"/>
</dbReference>
<dbReference type="InterPro" id="IPR004837">
    <property type="entry name" value="NaCa_Exmemb"/>
</dbReference>
<comment type="caution">
    <text evidence="12">The sequence shown here is derived from an EMBL/GenBank/DDBJ whole genome shotgun (WGS) entry which is preliminary data.</text>
</comment>
<feature type="transmembrane region" description="Helical" evidence="10">
    <location>
        <begin position="532"/>
        <end position="553"/>
    </location>
</feature>
<evidence type="ECO:0000256" key="8">
    <source>
        <dbReference type="ARBA" id="ARBA00023201"/>
    </source>
</evidence>
<evidence type="ECO:0000256" key="9">
    <source>
        <dbReference type="ARBA" id="ARBA00038187"/>
    </source>
</evidence>
<keyword evidence="8" id="KW-0739">Sodium transport</keyword>
<dbReference type="PANTHER" id="PTHR12266">
    <property type="entry name" value="NA+/CA2+ K+ INDEPENDENT EXCHANGER"/>
    <property type="match status" value="1"/>
</dbReference>
<proteinExistence type="inferred from homology"/>
<keyword evidence="13" id="KW-1185">Reference proteome</keyword>
<keyword evidence="4 10" id="KW-0812">Transmembrane</keyword>
<evidence type="ECO:0000256" key="1">
    <source>
        <dbReference type="ARBA" id="ARBA00004141"/>
    </source>
</evidence>
<evidence type="ECO:0000256" key="4">
    <source>
        <dbReference type="ARBA" id="ARBA00022692"/>
    </source>
</evidence>
<keyword evidence="6" id="KW-0915">Sodium</keyword>
<feature type="transmembrane region" description="Helical" evidence="10">
    <location>
        <begin position="227"/>
        <end position="248"/>
    </location>
</feature>
<dbReference type="GO" id="GO:0006814">
    <property type="term" value="P:sodium ion transport"/>
    <property type="evidence" value="ECO:0007669"/>
    <property type="project" value="UniProtKB-KW"/>
</dbReference>
<evidence type="ECO:0000256" key="10">
    <source>
        <dbReference type="SAM" id="Phobius"/>
    </source>
</evidence>
<feature type="transmembrane region" description="Helical" evidence="10">
    <location>
        <begin position="202"/>
        <end position="221"/>
    </location>
</feature>
<organism evidence="12 13">
    <name type="scientific">Protea cynaroides</name>
    <dbReference type="NCBI Taxonomy" id="273540"/>
    <lineage>
        <taxon>Eukaryota</taxon>
        <taxon>Viridiplantae</taxon>
        <taxon>Streptophyta</taxon>
        <taxon>Embryophyta</taxon>
        <taxon>Tracheophyta</taxon>
        <taxon>Spermatophyta</taxon>
        <taxon>Magnoliopsida</taxon>
        <taxon>Proteales</taxon>
        <taxon>Proteaceae</taxon>
        <taxon>Protea</taxon>
    </lineage>
</organism>
<dbReference type="InterPro" id="IPR051359">
    <property type="entry name" value="CaCA_antiporter"/>
</dbReference>
<reference evidence="12" key="1">
    <citation type="journal article" date="2023" name="Plant J.">
        <title>The genome of the king protea, Protea cynaroides.</title>
        <authorList>
            <person name="Chang J."/>
            <person name="Duong T.A."/>
            <person name="Schoeman C."/>
            <person name="Ma X."/>
            <person name="Roodt D."/>
            <person name="Barker N."/>
            <person name="Li Z."/>
            <person name="Van de Peer Y."/>
            <person name="Mizrachi E."/>
        </authorList>
    </citation>
    <scope>NUCLEOTIDE SEQUENCE</scope>
    <source>
        <tissue evidence="12">Young leaves</tissue>
    </source>
</reference>
<name>A0A9Q0KHI4_9MAGN</name>
<protein>
    <recommendedName>
        <fullName evidence="11">Sodium/calcium exchanger membrane region domain-containing protein</fullName>
    </recommendedName>
</protein>
<evidence type="ECO:0000256" key="2">
    <source>
        <dbReference type="ARBA" id="ARBA00022448"/>
    </source>
</evidence>
<dbReference type="Proteomes" id="UP001141806">
    <property type="component" value="Unassembled WGS sequence"/>
</dbReference>
<gene>
    <name evidence="12" type="ORF">NE237_003741</name>
</gene>
<feature type="transmembrane region" description="Helical" evidence="10">
    <location>
        <begin position="395"/>
        <end position="414"/>
    </location>
</feature>
<feature type="transmembrane region" description="Helical" evidence="10">
    <location>
        <begin position="168"/>
        <end position="190"/>
    </location>
</feature>
<sequence length="559" mass="60606">MATLICKPHPKERFILLIISFLSISVFFVKAQGSLLSTKSQSSKGSTDTVCECLRRLKDYTSKCLFLKSNNSCVSQSFIDYLYIFYCILGKWPPLGYSLLSLWLIVLFYVLGNTASEYFCTSLESLSRVLKLSPAIAGITLLSLGNGAPDVFSSLVSFTGTGARSVGLNSVGGGAFFVSCVVVGLISRFMGPHQISINKFDFVRDICFLLLGVLSLISIVIIGAINIWGALAFVSMYVFYVIVVYLTYFRRKMDTEEFGMDPSGELVIPILPDCEEDVICIDRDDLEGDCHKEAGCQCFCLKLLGSFLYIAGLPLYLPRRLTIPVVCEERWSKPYAVASVTLAPVLWAALWNSQKGSIGSKAGLVVYIIGGLLGITLGILAFLITEKASPPKKCIFPWLAGGFLMSITWSYIIAQELIGLLVSLGYVLGVSPSILGLTVLAWGNSIGDLITNCTLAMNGGSDGVQVAISGCYAGPTFNIYVGLGMSLVVSSWRAYPSSVLIPGDRFLLETLTLLVAGLVWALVILPKRNMKIDGFLGVGLLAIYLLSISLSVIQTLRSN</sequence>
<comment type="subcellular location">
    <subcellularLocation>
        <location evidence="1">Membrane</location>
        <topology evidence="1">Multi-pass membrane protein</topology>
    </subcellularLocation>
</comment>
<evidence type="ECO:0000313" key="13">
    <source>
        <dbReference type="Proteomes" id="UP001141806"/>
    </source>
</evidence>
<dbReference type="EMBL" id="JAMYWD010000005">
    <property type="protein sequence ID" value="KAJ4970642.1"/>
    <property type="molecule type" value="Genomic_DNA"/>
</dbReference>
<comment type="similarity">
    <text evidence="9">Belongs to the Ca(2+):cation antiporter (CaCA) (TC 2.A.19) family. Cation/calcium exchanger (CCX) subfamily.</text>
</comment>
<keyword evidence="3" id="KW-0050">Antiport</keyword>
<evidence type="ECO:0000256" key="6">
    <source>
        <dbReference type="ARBA" id="ARBA00023053"/>
    </source>
</evidence>
<feature type="domain" description="Sodium/calcium exchanger membrane region" evidence="11">
    <location>
        <begin position="101"/>
        <end position="245"/>
    </location>
</feature>
<dbReference type="GO" id="GO:0016020">
    <property type="term" value="C:membrane"/>
    <property type="evidence" value="ECO:0007669"/>
    <property type="project" value="UniProtKB-SubCell"/>
</dbReference>
<evidence type="ECO:0000256" key="3">
    <source>
        <dbReference type="ARBA" id="ARBA00022449"/>
    </source>
</evidence>
<feature type="transmembrane region" description="Helical" evidence="10">
    <location>
        <begin position="364"/>
        <end position="383"/>
    </location>
</feature>
<feature type="domain" description="Sodium/calcium exchanger membrane region" evidence="11">
    <location>
        <begin position="399"/>
        <end position="551"/>
    </location>
</feature>
<keyword evidence="7 10" id="KW-0472">Membrane</keyword>
<dbReference type="GO" id="GO:0015297">
    <property type="term" value="F:antiporter activity"/>
    <property type="evidence" value="ECO:0007669"/>
    <property type="project" value="UniProtKB-KW"/>
</dbReference>
<dbReference type="AlphaFoldDB" id="A0A9Q0KHI4"/>